<evidence type="ECO:0000256" key="2">
    <source>
        <dbReference type="ARBA" id="ARBA00010066"/>
    </source>
</evidence>
<accession>A0A8B7C9G7</accession>
<feature type="region of interest" description="Disordered" evidence="8">
    <location>
        <begin position="59"/>
        <end position="91"/>
    </location>
</feature>
<proteinExistence type="inferred from homology"/>
<keyword evidence="9" id="KW-1185">Reference proteome</keyword>
<feature type="coiled-coil region" evidence="7">
    <location>
        <begin position="27"/>
        <end position="54"/>
    </location>
</feature>
<dbReference type="Pfam" id="PF03179">
    <property type="entry name" value="V-ATPase_G"/>
    <property type="match status" value="1"/>
</dbReference>
<keyword evidence="7" id="KW-0175">Coiled coil</keyword>
<evidence type="ECO:0000256" key="7">
    <source>
        <dbReference type="SAM" id="Coils"/>
    </source>
</evidence>
<evidence type="ECO:0000313" key="9">
    <source>
        <dbReference type="Proteomes" id="UP000228380"/>
    </source>
</evidence>
<dbReference type="NCBIfam" id="TIGR01147">
    <property type="entry name" value="V_ATP_synt_G"/>
    <property type="match status" value="1"/>
</dbReference>
<evidence type="ECO:0000256" key="3">
    <source>
        <dbReference type="ARBA" id="ARBA00022448"/>
    </source>
</evidence>
<feature type="compositionally biased region" description="Basic and acidic residues" evidence="8">
    <location>
        <begin position="75"/>
        <end position="90"/>
    </location>
</feature>
<dbReference type="PANTHER" id="PTHR12713:SF27">
    <property type="entry name" value="V-TYPE PROTON ATPASE SUBUNIT G3"/>
    <property type="match status" value="1"/>
</dbReference>
<evidence type="ECO:0000256" key="6">
    <source>
        <dbReference type="RuleBase" id="RU364019"/>
    </source>
</evidence>
<evidence type="ECO:0000256" key="1">
    <source>
        <dbReference type="ARBA" id="ARBA00003847"/>
    </source>
</evidence>
<gene>
    <name evidence="10" type="primary">LOC103710529</name>
</gene>
<dbReference type="GO" id="GO:0000221">
    <property type="term" value="C:vacuolar proton-transporting V-type ATPase, V1 domain"/>
    <property type="evidence" value="ECO:0007669"/>
    <property type="project" value="TreeGrafter"/>
</dbReference>
<dbReference type="RefSeq" id="XP_008794507.2">
    <property type="nucleotide sequence ID" value="XM_008796285.2"/>
</dbReference>
<dbReference type="GeneID" id="103710529"/>
<dbReference type="GO" id="GO:0016887">
    <property type="term" value="F:ATP hydrolysis activity"/>
    <property type="evidence" value="ECO:0007669"/>
    <property type="project" value="TreeGrafter"/>
</dbReference>
<organism evidence="9 10">
    <name type="scientific">Phoenix dactylifera</name>
    <name type="common">Date palm</name>
    <dbReference type="NCBI Taxonomy" id="42345"/>
    <lineage>
        <taxon>Eukaryota</taxon>
        <taxon>Viridiplantae</taxon>
        <taxon>Streptophyta</taxon>
        <taxon>Embryophyta</taxon>
        <taxon>Tracheophyta</taxon>
        <taxon>Spermatophyta</taxon>
        <taxon>Magnoliopsida</taxon>
        <taxon>Liliopsida</taxon>
        <taxon>Arecaceae</taxon>
        <taxon>Coryphoideae</taxon>
        <taxon>Phoeniceae</taxon>
        <taxon>Phoenix</taxon>
    </lineage>
</organism>
<dbReference type="PANTHER" id="PTHR12713">
    <property type="entry name" value="VACUOLAR ATP SYNTHASE SUBUNIT G"/>
    <property type="match status" value="1"/>
</dbReference>
<dbReference type="InterPro" id="IPR005124">
    <property type="entry name" value="V-ATPase_G"/>
</dbReference>
<dbReference type="KEGG" id="pda:103710529"/>
<comment type="function">
    <text evidence="6">Subunit of the V1 complex of vacuolar(H+)-ATPase (V-ATPase), a multisubunit enzyme composed of a peripheral complex (V1) that hydrolyzes ATP and a membrane integral complex (V0) that translocates protons. V-ATPase is responsible for acidifying and maintaining the pH of intracellular compartments and in some cell types, is targeted to the plasma membrane, where it is responsible for acidifying the extracellular environment.</text>
</comment>
<dbReference type="GO" id="GO:0046961">
    <property type="term" value="F:proton-transporting ATPase activity, rotational mechanism"/>
    <property type="evidence" value="ECO:0007669"/>
    <property type="project" value="InterPro"/>
</dbReference>
<evidence type="ECO:0000256" key="5">
    <source>
        <dbReference type="ARBA" id="ARBA00023065"/>
    </source>
</evidence>
<evidence type="ECO:0000256" key="8">
    <source>
        <dbReference type="SAM" id="MobiDB-lite"/>
    </source>
</evidence>
<name>A0A8B7C9G7_PHODC</name>
<sequence length="112" mass="12793">MKMESMRGQGGVSMLLTAEQEARQIVSRARNMKLERLKQAKDEAKREAAAYYTSLEEEYRRKISESSGSSKSNSKRLEEETEVKIERLKDASSSVHPEVVSMLMKHITTIKI</sequence>
<dbReference type="AlphaFoldDB" id="A0A8B7C9G7"/>
<keyword evidence="4 6" id="KW-0375">Hydrogen ion transport</keyword>
<dbReference type="Gene3D" id="1.20.5.2950">
    <property type="match status" value="1"/>
</dbReference>
<dbReference type="FunFam" id="1.20.5.2950:FF:000001">
    <property type="entry name" value="V-type proton ATPase subunit G"/>
    <property type="match status" value="1"/>
</dbReference>
<protein>
    <recommendedName>
        <fullName evidence="6">V-type proton ATPase subunit G</fullName>
    </recommendedName>
</protein>
<comment type="function">
    <text evidence="1">Catalytic subunit of the peripheral V1 complex of vacuolar ATPase (V-ATPase). V-ATPase is responsible for acidifying a variety of intracellular compartments in eukaryotic cells.</text>
</comment>
<evidence type="ECO:0000256" key="4">
    <source>
        <dbReference type="ARBA" id="ARBA00022781"/>
    </source>
</evidence>
<evidence type="ECO:0000313" key="10">
    <source>
        <dbReference type="RefSeq" id="XP_008794507.2"/>
    </source>
</evidence>
<keyword evidence="3 6" id="KW-0813">Transport</keyword>
<dbReference type="Proteomes" id="UP000228380">
    <property type="component" value="Chromosome 11"/>
</dbReference>
<comment type="subunit">
    <text evidence="6">V-ATPase is a heteromultimeric enzyme made up of two complexes: the ATP-hydrolytic V1 complex and the proton translocation V0 complex.</text>
</comment>
<reference evidence="9" key="1">
    <citation type="journal article" date="2019" name="Nat. Commun.">
        <title>Genome-wide association mapping of date palm fruit traits.</title>
        <authorList>
            <person name="Hazzouri K.M."/>
            <person name="Gros-Balthazard M."/>
            <person name="Flowers J.M."/>
            <person name="Copetti D."/>
            <person name="Lemansour A."/>
            <person name="Lebrun M."/>
            <person name="Masmoudi K."/>
            <person name="Ferrand S."/>
            <person name="Dhar M.I."/>
            <person name="Fresquez Z.A."/>
            <person name="Rosas U."/>
            <person name="Zhang J."/>
            <person name="Talag J."/>
            <person name="Lee S."/>
            <person name="Kudrna D."/>
            <person name="Powell R.F."/>
            <person name="Leitch I.J."/>
            <person name="Krueger R.R."/>
            <person name="Wing R.A."/>
            <person name="Amiri K.M.A."/>
            <person name="Purugganan M.D."/>
        </authorList>
    </citation>
    <scope>NUCLEOTIDE SEQUENCE [LARGE SCALE GENOMIC DNA]</scope>
    <source>
        <strain evidence="9">cv. Khalas</strain>
    </source>
</reference>
<reference evidence="10" key="2">
    <citation type="submission" date="2025-08" db="UniProtKB">
        <authorList>
            <consortium name="RefSeq"/>
        </authorList>
    </citation>
    <scope>IDENTIFICATION</scope>
    <source>
        <tissue evidence="10">Young leaves</tissue>
    </source>
</reference>
<dbReference type="OrthoDB" id="250802at2759"/>
<keyword evidence="5 6" id="KW-0406">Ion transport</keyword>
<comment type="similarity">
    <text evidence="2 6">Belongs to the V-ATPase G subunit family.</text>
</comment>